<name>X1HKY7_9ZZZZ</name>
<dbReference type="AlphaFoldDB" id="X1HKY7"/>
<organism evidence="1">
    <name type="scientific">marine sediment metagenome</name>
    <dbReference type="NCBI Taxonomy" id="412755"/>
    <lineage>
        <taxon>unclassified sequences</taxon>
        <taxon>metagenomes</taxon>
        <taxon>ecological metagenomes</taxon>
    </lineage>
</organism>
<accession>X1HKY7</accession>
<sequence length="44" mass="5356">MAINIREKLRNLTKAVKKEREIDTRAVERSREYIRRVKQATKTR</sequence>
<reference evidence="1" key="1">
    <citation type="journal article" date="2014" name="Front. Microbiol.">
        <title>High frequency of phylogenetically diverse reductive dehalogenase-homologous genes in deep subseafloor sedimentary metagenomes.</title>
        <authorList>
            <person name="Kawai M."/>
            <person name="Futagami T."/>
            <person name="Toyoda A."/>
            <person name="Takaki Y."/>
            <person name="Nishi S."/>
            <person name="Hori S."/>
            <person name="Arai W."/>
            <person name="Tsubouchi T."/>
            <person name="Morono Y."/>
            <person name="Uchiyama I."/>
            <person name="Ito T."/>
            <person name="Fujiyama A."/>
            <person name="Inagaki F."/>
            <person name="Takami H."/>
        </authorList>
    </citation>
    <scope>NUCLEOTIDE SEQUENCE</scope>
    <source>
        <strain evidence="1">Expedition CK06-06</strain>
    </source>
</reference>
<dbReference type="EMBL" id="BARU01017217">
    <property type="protein sequence ID" value="GAH57730.1"/>
    <property type="molecule type" value="Genomic_DNA"/>
</dbReference>
<evidence type="ECO:0000313" key="1">
    <source>
        <dbReference type="EMBL" id="GAH57730.1"/>
    </source>
</evidence>
<proteinExistence type="predicted"/>
<comment type="caution">
    <text evidence="1">The sequence shown here is derived from an EMBL/GenBank/DDBJ whole genome shotgun (WGS) entry which is preliminary data.</text>
</comment>
<protein>
    <submittedName>
        <fullName evidence="1">Uncharacterized protein</fullName>
    </submittedName>
</protein>
<gene>
    <name evidence="1" type="ORF">S03H2_28573</name>
</gene>